<dbReference type="Proteomes" id="UP000295313">
    <property type="component" value="Unassembled WGS sequence"/>
</dbReference>
<protein>
    <submittedName>
        <fullName evidence="1">Uncharacterized protein</fullName>
    </submittedName>
</protein>
<proteinExistence type="predicted"/>
<dbReference type="RefSeq" id="WP_133944020.1">
    <property type="nucleotide sequence ID" value="NZ_SOEO01000002.1"/>
</dbReference>
<comment type="caution">
    <text evidence="1">The sequence shown here is derived from an EMBL/GenBank/DDBJ whole genome shotgun (WGS) entry which is preliminary data.</text>
</comment>
<keyword evidence="2" id="KW-1185">Reference proteome</keyword>
<evidence type="ECO:0000313" key="1">
    <source>
        <dbReference type="EMBL" id="TDX83967.1"/>
    </source>
</evidence>
<gene>
    <name evidence="1" type="ORF">B0I22_1555</name>
</gene>
<evidence type="ECO:0000313" key="2">
    <source>
        <dbReference type="Proteomes" id="UP000295313"/>
    </source>
</evidence>
<dbReference type="AlphaFoldDB" id="A0A4R8I503"/>
<reference evidence="1 2" key="1">
    <citation type="submission" date="2019-03" db="EMBL/GenBank/DDBJ databases">
        <title>Genomic Encyclopedia of Type Strains, Phase III (KMG-III): the genomes of soil and plant-associated and newly described type strains.</title>
        <authorList>
            <person name="Whitman W."/>
        </authorList>
    </citation>
    <scope>NUCLEOTIDE SEQUENCE [LARGE SCALE GENOMIC DNA]</scope>
    <source>
        <strain evidence="1 2">CGMCC 1.12802</strain>
    </source>
</reference>
<name>A0A4R8I503_9FLAO</name>
<organism evidence="1 2">
    <name type="scientific">Epilithonimonas xixisoli</name>
    <dbReference type="NCBI Taxonomy" id="1476462"/>
    <lineage>
        <taxon>Bacteria</taxon>
        <taxon>Pseudomonadati</taxon>
        <taxon>Bacteroidota</taxon>
        <taxon>Flavobacteriia</taxon>
        <taxon>Flavobacteriales</taxon>
        <taxon>Weeksellaceae</taxon>
        <taxon>Chryseobacterium group</taxon>
        <taxon>Epilithonimonas</taxon>
    </lineage>
</organism>
<sequence>MRAIHYIEKRKEICNAAALGMANAAAEIEATKPETATKLDPEDLVTHFNEKHGGKGLLSGIKIGIWNKGDINRIYINGAGYNTKKVKQSVYVDLNTGKLSVYTDSNQPSKWNISQSNELRESKQVQMVLRYINRYKK</sequence>
<accession>A0A4R8I503</accession>
<dbReference type="EMBL" id="SOEO01000002">
    <property type="protein sequence ID" value="TDX83967.1"/>
    <property type="molecule type" value="Genomic_DNA"/>
</dbReference>